<dbReference type="InterPro" id="IPR001680">
    <property type="entry name" value="WD40_rpt"/>
</dbReference>
<keyword evidence="10" id="KW-1185">Reference proteome</keyword>
<feature type="repeat" description="WD" evidence="7">
    <location>
        <begin position="264"/>
        <end position="305"/>
    </location>
</feature>
<evidence type="ECO:0000313" key="10">
    <source>
        <dbReference type="Proteomes" id="UP000472270"/>
    </source>
</evidence>
<dbReference type="PANTHER" id="PTHR19857:SF8">
    <property type="entry name" value="ANGIO-ASSOCIATED MIGRATORY CELL PROTEIN"/>
    <property type="match status" value="1"/>
</dbReference>
<dbReference type="AlphaFoldDB" id="A0A673KEF8"/>
<reference evidence="9" key="2">
    <citation type="submission" date="2025-09" db="UniProtKB">
        <authorList>
            <consortium name="Ensembl"/>
        </authorList>
    </citation>
    <scope>IDENTIFICATION</scope>
</reference>
<keyword evidence="2" id="KW-0963">Cytoplasm</keyword>
<gene>
    <name evidence="9" type="primary">LOC107750832</name>
</gene>
<evidence type="ECO:0000256" key="2">
    <source>
        <dbReference type="ARBA" id="ARBA00022490"/>
    </source>
</evidence>
<sequence>MNFRRCQVMFRRNSFWSVQQQTESGWVSLVTEDSTSPYEPLSSSYRTRLQDLAEELEDVDFSEAGNAGNAGNADDDGWEAEDEMESEQDDSELTFSKHTGSVFCVSLDPVSNSLAVTGGEDDRAFVWSVSDGDVLFECTGHKDSVTCAAFSCDSKLVVSADMSGLIKVWKVENKEEIWSFEVGDLEWLEWHPCAPVLLAGAADGNVWMWKIPSGECKTFQGPSCQATSGKILPDGKRAIVGYEDGSLRLWDLKQGNAVYVIKGHDGHQGALTSIACNKEGTLALTGSVDGQAKLFNTSTGKVSRDTAEQDSNSVESVGFCNVLPLVAVAYLDGTLAIYDMNSQSLRHRCKHEVGVVHLQWEEASAVVYTCNLAGVVTLWDARSGVMMSEYRGHSAEILDFVLNRDASVAVTAGGDHQAKVFCLQRPDR</sequence>
<evidence type="ECO:0000256" key="8">
    <source>
        <dbReference type="SAM" id="MobiDB-lite"/>
    </source>
</evidence>
<keyword evidence="3 7" id="KW-0853">WD repeat</keyword>
<evidence type="ECO:0000256" key="4">
    <source>
        <dbReference type="ARBA" id="ARBA00022737"/>
    </source>
</evidence>
<dbReference type="PROSITE" id="PS50082">
    <property type="entry name" value="WD_REPEATS_2"/>
    <property type="match status" value="4"/>
</dbReference>
<feature type="repeat" description="WD" evidence="7">
    <location>
        <begin position="233"/>
        <end position="260"/>
    </location>
</feature>
<evidence type="ECO:0000256" key="3">
    <source>
        <dbReference type="ARBA" id="ARBA00022574"/>
    </source>
</evidence>
<dbReference type="Gene3D" id="2.130.10.10">
    <property type="entry name" value="YVTN repeat-like/Quinoprotein amine dehydrogenase"/>
    <property type="match status" value="1"/>
</dbReference>
<dbReference type="SUPFAM" id="SSF50978">
    <property type="entry name" value="WD40 repeat-like"/>
    <property type="match status" value="1"/>
</dbReference>
<dbReference type="InterPro" id="IPR036322">
    <property type="entry name" value="WD40_repeat_dom_sf"/>
</dbReference>
<name>A0A673KEF8_9TELE</name>
<evidence type="ECO:0000256" key="1">
    <source>
        <dbReference type="ARBA" id="ARBA00004496"/>
    </source>
</evidence>
<dbReference type="InterPro" id="IPR015943">
    <property type="entry name" value="WD40/YVTN_repeat-like_dom_sf"/>
</dbReference>
<dbReference type="Ensembl" id="ENSSRHT00000063224.1">
    <property type="protein sequence ID" value="ENSSRHP00000061520.1"/>
    <property type="gene ID" value="ENSSRHG00000030501.1"/>
</dbReference>
<dbReference type="CDD" id="cd00200">
    <property type="entry name" value="WD40"/>
    <property type="match status" value="1"/>
</dbReference>
<evidence type="ECO:0000256" key="7">
    <source>
        <dbReference type="PROSITE-ProRule" id="PRU00221"/>
    </source>
</evidence>
<dbReference type="InterPro" id="IPR051179">
    <property type="entry name" value="WD_repeat_multifunction"/>
</dbReference>
<feature type="compositionally biased region" description="Low complexity" evidence="8">
    <location>
        <begin position="63"/>
        <end position="72"/>
    </location>
</feature>
<dbReference type="GO" id="GO:0005829">
    <property type="term" value="C:cytosol"/>
    <property type="evidence" value="ECO:0007669"/>
    <property type="project" value="TreeGrafter"/>
</dbReference>
<keyword evidence="4" id="KW-0677">Repeat</keyword>
<organism evidence="9 10">
    <name type="scientific">Sinocyclocheilus rhinocerous</name>
    <dbReference type="NCBI Taxonomy" id="307959"/>
    <lineage>
        <taxon>Eukaryota</taxon>
        <taxon>Metazoa</taxon>
        <taxon>Chordata</taxon>
        <taxon>Craniata</taxon>
        <taxon>Vertebrata</taxon>
        <taxon>Euteleostomi</taxon>
        <taxon>Actinopterygii</taxon>
        <taxon>Neopterygii</taxon>
        <taxon>Teleostei</taxon>
        <taxon>Ostariophysi</taxon>
        <taxon>Cypriniformes</taxon>
        <taxon>Cyprinidae</taxon>
        <taxon>Cyprininae</taxon>
        <taxon>Sinocyclocheilus</taxon>
    </lineage>
</organism>
<feature type="region of interest" description="Disordered" evidence="8">
    <location>
        <begin position="61"/>
        <end position="91"/>
    </location>
</feature>
<accession>A0A673KEF8</accession>
<feature type="repeat" description="WD" evidence="7">
    <location>
        <begin position="138"/>
        <end position="179"/>
    </location>
</feature>
<protein>
    <recommendedName>
        <fullName evidence="6">Angio-associated migratory cell protein</fullName>
    </recommendedName>
</protein>
<proteinExistence type="predicted"/>
<evidence type="ECO:0000256" key="5">
    <source>
        <dbReference type="ARBA" id="ARBA00059273"/>
    </source>
</evidence>
<evidence type="ECO:0000256" key="6">
    <source>
        <dbReference type="ARBA" id="ARBA00072425"/>
    </source>
</evidence>
<comment type="function">
    <text evidence="5">Plays a role in angiogenesis and cell migration. In smooth muscle cell migration, may act through the RhoA pathway.</text>
</comment>
<dbReference type="Proteomes" id="UP000472270">
    <property type="component" value="Unassembled WGS sequence"/>
</dbReference>
<dbReference type="PANTHER" id="PTHR19857">
    <property type="entry name" value="MITOCHONDRIAL DIVISION PROTEIN 1-RELATED"/>
    <property type="match status" value="1"/>
</dbReference>
<dbReference type="FunFam" id="2.130.10.10:FF:000074">
    <property type="entry name" value="Angio-associated migratory cell protein-like protein"/>
    <property type="match status" value="1"/>
</dbReference>
<reference evidence="9" key="1">
    <citation type="submission" date="2025-08" db="UniProtKB">
        <authorList>
            <consortium name="Ensembl"/>
        </authorList>
    </citation>
    <scope>IDENTIFICATION</scope>
</reference>
<evidence type="ECO:0000313" key="9">
    <source>
        <dbReference type="Ensembl" id="ENSSRHP00000061520.1"/>
    </source>
</evidence>
<dbReference type="SMART" id="SM00320">
    <property type="entry name" value="WD40"/>
    <property type="match status" value="8"/>
</dbReference>
<feature type="compositionally biased region" description="Acidic residues" evidence="8">
    <location>
        <begin position="73"/>
        <end position="91"/>
    </location>
</feature>
<dbReference type="PROSITE" id="PS50294">
    <property type="entry name" value="WD_REPEATS_REGION"/>
    <property type="match status" value="1"/>
</dbReference>
<feature type="repeat" description="WD" evidence="7">
    <location>
        <begin position="95"/>
        <end position="137"/>
    </location>
</feature>
<comment type="subcellular location">
    <subcellularLocation>
        <location evidence="1">Cytoplasm</location>
    </subcellularLocation>
</comment>
<dbReference type="Pfam" id="PF00400">
    <property type="entry name" value="WD40"/>
    <property type="match status" value="4"/>
</dbReference>